<evidence type="ECO:0000256" key="3">
    <source>
        <dbReference type="SAM" id="MobiDB-lite"/>
    </source>
</evidence>
<feature type="compositionally biased region" description="Low complexity" evidence="3">
    <location>
        <begin position="118"/>
        <end position="131"/>
    </location>
</feature>
<reference evidence="4" key="1">
    <citation type="submission" date="2020-11" db="EMBL/GenBank/DDBJ databases">
        <authorList>
            <person name="Tran Van P."/>
        </authorList>
    </citation>
    <scope>NUCLEOTIDE SEQUENCE</scope>
</reference>
<dbReference type="Proteomes" id="UP000677054">
    <property type="component" value="Unassembled WGS sequence"/>
</dbReference>
<dbReference type="PROSITE" id="PS01137">
    <property type="entry name" value="TATD_1"/>
    <property type="match status" value="1"/>
</dbReference>
<evidence type="ECO:0000256" key="2">
    <source>
        <dbReference type="ARBA" id="ARBA00022801"/>
    </source>
</evidence>
<comment type="similarity">
    <text evidence="1">Belongs to the metallo-dependent hydrolases superfamily. TatD-type hydrolase family.</text>
</comment>
<dbReference type="EMBL" id="LR899684">
    <property type="protein sequence ID" value="CAD7241714.1"/>
    <property type="molecule type" value="Genomic_DNA"/>
</dbReference>
<dbReference type="OrthoDB" id="413993at2759"/>
<dbReference type="CDD" id="cd01310">
    <property type="entry name" value="TatD_DNAse"/>
    <property type="match status" value="1"/>
</dbReference>
<keyword evidence="5" id="KW-1185">Reference proteome</keyword>
<dbReference type="PROSITE" id="PS01091">
    <property type="entry name" value="TATD_3"/>
    <property type="match status" value="1"/>
</dbReference>
<feature type="compositionally biased region" description="Polar residues" evidence="3">
    <location>
        <begin position="132"/>
        <end position="143"/>
    </location>
</feature>
<dbReference type="PANTHER" id="PTHR46363:SF1">
    <property type="entry name" value="DEOXYRIBONUCLEASE TATDN2-RELATED"/>
    <property type="match status" value="1"/>
</dbReference>
<evidence type="ECO:0000313" key="5">
    <source>
        <dbReference type="Proteomes" id="UP000677054"/>
    </source>
</evidence>
<proteinExistence type="inferred from homology"/>
<dbReference type="Pfam" id="PF01026">
    <property type="entry name" value="TatD_DNase"/>
    <property type="match status" value="1"/>
</dbReference>
<dbReference type="SUPFAM" id="SSF51556">
    <property type="entry name" value="Metallo-dependent hydrolases"/>
    <property type="match status" value="1"/>
</dbReference>
<dbReference type="FunFam" id="3.20.20.140:FF:000027">
    <property type="entry name" value="putative deoxyribonuclease TATDN2"/>
    <property type="match status" value="1"/>
</dbReference>
<dbReference type="Gene3D" id="3.20.20.140">
    <property type="entry name" value="Metal-dependent hydrolases"/>
    <property type="match status" value="1"/>
</dbReference>
<name>A0A7R8X0Z2_9CRUS</name>
<dbReference type="InterPro" id="IPR018228">
    <property type="entry name" value="DNase_TatD-rel_CS"/>
</dbReference>
<dbReference type="EMBL" id="CAJPEV010000167">
    <property type="protein sequence ID" value="CAG0881719.1"/>
    <property type="molecule type" value="Genomic_DNA"/>
</dbReference>
<protein>
    <submittedName>
        <fullName evidence="4">Uncharacterized protein</fullName>
    </submittedName>
</protein>
<accession>A0A7R8X0Z2</accession>
<dbReference type="InterPro" id="IPR001130">
    <property type="entry name" value="TatD-like"/>
</dbReference>
<dbReference type="InterPro" id="IPR032466">
    <property type="entry name" value="Metal_Hydrolase"/>
</dbReference>
<gene>
    <name evidence="4" type="ORF">DSTB1V02_LOCUS1695</name>
</gene>
<feature type="region of interest" description="Disordered" evidence="3">
    <location>
        <begin position="19"/>
        <end position="47"/>
    </location>
</feature>
<dbReference type="PANTHER" id="PTHR46363">
    <property type="entry name" value="DEOXYRIBONUCLEASE TATDN2-RELATED"/>
    <property type="match status" value="1"/>
</dbReference>
<dbReference type="GO" id="GO:0016788">
    <property type="term" value="F:hydrolase activity, acting on ester bonds"/>
    <property type="evidence" value="ECO:0007669"/>
    <property type="project" value="InterPro"/>
</dbReference>
<evidence type="ECO:0000313" key="4">
    <source>
        <dbReference type="EMBL" id="CAD7241714.1"/>
    </source>
</evidence>
<keyword evidence="2" id="KW-0378">Hydrolase</keyword>
<feature type="compositionally biased region" description="Basic residues" evidence="3">
    <location>
        <begin position="37"/>
        <end position="46"/>
    </location>
</feature>
<organism evidence="4">
    <name type="scientific">Darwinula stevensoni</name>
    <dbReference type="NCBI Taxonomy" id="69355"/>
    <lineage>
        <taxon>Eukaryota</taxon>
        <taxon>Metazoa</taxon>
        <taxon>Ecdysozoa</taxon>
        <taxon>Arthropoda</taxon>
        <taxon>Crustacea</taxon>
        <taxon>Oligostraca</taxon>
        <taxon>Ostracoda</taxon>
        <taxon>Podocopa</taxon>
        <taxon>Podocopida</taxon>
        <taxon>Darwinulocopina</taxon>
        <taxon>Darwinuloidea</taxon>
        <taxon>Darwinulidae</taxon>
        <taxon>Darwinula</taxon>
    </lineage>
</organism>
<dbReference type="AlphaFoldDB" id="A0A7R8X0Z2"/>
<feature type="compositionally biased region" description="Basic and acidic residues" evidence="3">
    <location>
        <begin position="90"/>
        <end position="99"/>
    </location>
</feature>
<sequence>MGIPDCPCQVMESATATDFKFSPEDSNPEWRYENNRHQKSMRKHTPAKWSWKIAAKEWQEKQHKKCTGWEVALGCSEKASEVQEQVPKSSDADTEKEKVVSQARCDDDCDTDTSINITTRTQSPSPTPSSSVDLQASSPCSSADNSYENIFLSCTWSELPEEMLSEGSPTIEHCSISDTGSFNTLGSQLSSTGSDDVVLPTVSNITNSAQQFIFHYHATSIDELRSTPVSQLDCKAIPSGITKRNQWKYDHVIHSPSGPFFVSQIKPDMNNLCPLNEQSRFKQVKPEVFPSSSQPIPVGIVLSERNLRKEEKGMGIHCMHPAEQGKLAWEKRQQLILSLRTQTYDSPSALKPLKLQKPYEVPLEGRPYTPPTRDNIPGRYSLDVENLKEKYIDTHCHLDFLFSRLRFEGPLSLFQETNASDFPSAYGGCIAIFCQPTTFHKVAMWKSLLEDENVWGAFGCHPRFAACYNDSTESFLRQALQHEKVVALGEIGLDYFSRYGDIVPEDLQKSVFKKQLAIARQFQLPLVIHCRDADQDCLEILKEELPREYRFHRHCFTGSWEEAKIWLDEFPNCFFGLTGLVTYQSATPVHNVAKKIPLDRLLLETDAPYFCPRQAAKEKRHSNPGMALHVAAQIAALRQTSLDEIICKTRQNTSKMKERIQSLLRERSANVKELNL</sequence>
<feature type="region of interest" description="Disordered" evidence="3">
    <location>
        <begin position="81"/>
        <end position="143"/>
    </location>
</feature>
<evidence type="ECO:0000256" key="1">
    <source>
        <dbReference type="ARBA" id="ARBA00009275"/>
    </source>
</evidence>